<organism evidence="7 8">
    <name type="scientific">Plakobranchus ocellatus</name>
    <dbReference type="NCBI Taxonomy" id="259542"/>
    <lineage>
        <taxon>Eukaryota</taxon>
        <taxon>Metazoa</taxon>
        <taxon>Spiralia</taxon>
        <taxon>Lophotrochozoa</taxon>
        <taxon>Mollusca</taxon>
        <taxon>Gastropoda</taxon>
        <taxon>Heterobranchia</taxon>
        <taxon>Euthyneura</taxon>
        <taxon>Panpulmonata</taxon>
        <taxon>Sacoglossa</taxon>
        <taxon>Placobranchoidea</taxon>
        <taxon>Plakobranchidae</taxon>
        <taxon>Plakobranchus</taxon>
    </lineage>
</organism>
<dbReference type="GO" id="GO:0046872">
    <property type="term" value="F:metal ion binding"/>
    <property type="evidence" value="ECO:0007669"/>
    <property type="project" value="UniProtKB-KW"/>
</dbReference>
<keyword evidence="2 4" id="KW-0862">Zinc</keyword>
<gene>
    <name evidence="7" type="ORF">PoB_003028300</name>
</gene>
<dbReference type="PROSITE" id="PS00478">
    <property type="entry name" value="LIM_DOMAIN_1"/>
    <property type="match status" value="1"/>
</dbReference>
<dbReference type="Pfam" id="PF00412">
    <property type="entry name" value="LIM"/>
    <property type="match status" value="1"/>
</dbReference>
<keyword evidence="1 4" id="KW-0479">Metal-binding</keyword>
<dbReference type="SMART" id="SM00132">
    <property type="entry name" value="LIM"/>
    <property type="match status" value="1"/>
</dbReference>
<evidence type="ECO:0000256" key="2">
    <source>
        <dbReference type="ARBA" id="ARBA00022833"/>
    </source>
</evidence>
<feature type="domain" description="LIM zinc-binding" evidence="6">
    <location>
        <begin position="126"/>
        <end position="186"/>
    </location>
</feature>
<evidence type="ECO:0000256" key="5">
    <source>
        <dbReference type="SAM" id="MobiDB-lite"/>
    </source>
</evidence>
<accession>A0AAV4AAZ3</accession>
<reference evidence="7 8" key="1">
    <citation type="journal article" date="2021" name="Elife">
        <title>Chloroplast acquisition without the gene transfer in kleptoplastic sea slugs, Plakobranchus ocellatus.</title>
        <authorList>
            <person name="Maeda T."/>
            <person name="Takahashi S."/>
            <person name="Yoshida T."/>
            <person name="Shimamura S."/>
            <person name="Takaki Y."/>
            <person name="Nagai Y."/>
            <person name="Toyoda A."/>
            <person name="Suzuki Y."/>
            <person name="Arimoto A."/>
            <person name="Ishii H."/>
            <person name="Satoh N."/>
            <person name="Nishiyama T."/>
            <person name="Hasebe M."/>
            <person name="Maruyama T."/>
            <person name="Minagawa J."/>
            <person name="Obokata J."/>
            <person name="Shigenobu S."/>
        </authorList>
    </citation>
    <scope>NUCLEOTIDE SEQUENCE [LARGE SCALE GENOMIC DNA]</scope>
</reference>
<keyword evidence="8" id="KW-1185">Reference proteome</keyword>
<dbReference type="Proteomes" id="UP000735302">
    <property type="component" value="Unassembled WGS sequence"/>
</dbReference>
<keyword evidence="3 4" id="KW-0440">LIM domain</keyword>
<evidence type="ECO:0000256" key="1">
    <source>
        <dbReference type="ARBA" id="ARBA00022723"/>
    </source>
</evidence>
<sequence>MVFVLHGEKRKDGDVGNEEEKEKGGRQWRRGEGGGVESGRKMRIRKDVFWIKSEIDMLCTICIRQCCSLRPMTSWRFLSSVYALDQIKLNIARDFCLVSALFLQFSLSCVFSIGRSKSMRAAIQVEKCGSCEKSVYAMERLEMNKTVYHKACFKCSQCKSVLTPKTFAINNGVIFCTNHYKQLFATKGNYDEGFGRMQHKKRWNSNPNLAADGEDSSNNSSSHNGHHQQHTVAAANS</sequence>
<dbReference type="PROSITE" id="PS50023">
    <property type="entry name" value="LIM_DOMAIN_2"/>
    <property type="match status" value="1"/>
</dbReference>
<dbReference type="InterPro" id="IPR001781">
    <property type="entry name" value="Znf_LIM"/>
</dbReference>
<dbReference type="EMBL" id="BLXT01003731">
    <property type="protein sequence ID" value="GFO03778.1"/>
    <property type="molecule type" value="Genomic_DNA"/>
</dbReference>
<feature type="region of interest" description="Disordered" evidence="5">
    <location>
        <begin position="1"/>
        <end position="37"/>
    </location>
</feature>
<evidence type="ECO:0000259" key="6">
    <source>
        <dbReference type="PROSITE" id="PS50023"/>
    </source>
</evidence>
<protein>
    <submittedName>
        <fullName evidence="7">LIM domain containing 2</fullName>
    </submittedName>
</protein>
<comment type="caution">
    <text evidence="7">The sequence shown here is derived from an EMBL/GenBank/DDBJ whole genome shotgun (WGS) entry which is preliminary data.</text>
</comment>
<dbReference type="AlphaFoldDB" id="A0AAV4AAZ3"/>
<proteinExistence type="predicted"/>
<dbReference type="FunFam" id="2.10.110.10:FF:000002">
    <property type="entry name" value="LIM domain and actin-binding 1"/>
    <property type="match status" value="1"/>
</dbReference>
<evidence type="ECO:0000313" key="7">
    <source>
        <dbReference type="EMBL" id="GFO03778.1"/>
    </source>
</evidence>
<dbReference type="Gene3D" id="2.10.110.10">
    <property type="entry name" value="Cysteine Rich Protein"/>
    <property type="match status" value="1"/>
</dbReference>
<dbReference type="SUPFAM" id="SSF57716">
    <property type="entry name" value="Glucocorticoid receptor-like (DNA-binding domain)"/>
    <property type="match status" value="2"/>
</dbReference>
<feature type="region of interest" description="Disordered" evidence="5">
    <location>
        <begin position="203"/>
        <end position="237"/>
    </location>
</feature>
<name>A0AAV4AAZ3_9GAST</name>
<evidence type="ECO:0000256" key="3">
    <source>
        <dbReference type="ARBA" id="ARBA00023038"/>
    </source>
</evidence>
<feature type="compositionally biased region" description="Basic and acidic residues" evidence="5">
    <location>
        <begin position="1"/>
        <end position="32"/>
    </location>
</feature>
<evidence type="ECO:0000313" key="8">
    <source>
        <dbReference type="Proteomes" id="UP000735302"/>
    </source>
</evidence>
<dbReference type="CDD" id="cd09358">
    <property type="entry name" value="LIM_Mical_like"/>
    <property type="match status" value="1"/>
</dbReference>
<dbReference type="PANTHER" id="PTHR24206">
    <property type="entry name" value="OS06G0237300 PROTEIN"/>
    <property type="match status" value="1"/>
</dbReference>
<evidence type="ECO:0000256" key="4">
    <source>
        <dbReference type="PROSITE-ProRule" id="PRU00125"/>
    </source>
</evidence>